<feature type="non-terminal residue" evidence="1">
    <location>
        <position position="1"/>
    </location>
</feature>
<comment type="caution">
    <text evidence="1">The sequence shown here is derived from an EMBL/GenBank/DDBJ whole genome shotgun (WGS) entry which is preliminary data.</text>
</comment>
<organism evidence="1 2">
    <name type="scientific">Allacma fusca</name>
    <dbReference type="NCBI Taxonomy" id="39272"/>
    <lineage>
        <taxon>Eukaryota</taxon>
        <taxon>Metazoa</taxon>
        <taxon>Ecdysozoa</taxon>
        <taxon>Arthropoda</taxon>
        <taxon>Hexapoda</taxon>
        <taxon>Collembola</taxon>
        <taxon>Symphypleona</taxon>
        <taxon>Sminthuridae</taxon>
        <taxon>Allacma</taxon>
    </lineage>
</organism>
<dbReference type="Proteomes" id="UP000708208">
    <property type="component" value="Unassembled WGS sequence"/>
</dbReference>
<protein>
    <submittedName>
        <fullName evidence="1">Uncharacterized protein</fullName>
    </submittedName>
</protein>
<proteinExistence type="predicted"/>
<name>A0A8J2KG40_9HEXA</name>
<dbReference type="EMBL" id="CAJVCH010295781">
    <property type="protein sequence ID" value="CAG7785391.1"/>
    <property type="molecule type" value="Genomic_DNA"/>
</dbReference>
<evidence type="ECO:0000313" key="1">
    <source>
        <dbReference type="EMBL" id="CAG7785391.1"/>
    </source>
</evidence>
<reference evidence="1" key="1">
    <citation type="submission" date="2021-06" db="EMBL/GenBank/DDBJ databases">
        <authorList>
            <person name="Hodson N. C."/>
            <person name="Mongue J. A."/>
            <person name="Jaron S. K."/>
        </authorList>
    </citation>
    <scope>NUCLEOTIDE SEQUENCE</scope>
</reference>
<evidence type="ECO:0000313" key="2">
    <source>
        <dbReference type="Proteomes" id="UP000708208"/>
    </source>
</evidence>
<dbReference type="AlphaFoldDB" id="A0A8J2KG40"/>
<gene>
    <name evidence="1" type="ORF">AFUS01_LOCUS24018</name>
</gene>
<keyword evidence="2" id="KW-1185">Reference proteome</keyword>
<sequence length="254" mass="28993">MEEREGWNASENKFCSFKEIPQFPPNCISKKLDFRDHVNCSNYDVFQMDRIHRYKYGLRITCIAPYPLEVKYEKSIPYEGVQVRFAKVPVINISEPYYQIQLQLPGEFKPGNLHEFSGNYTIFSAENRLLRRQLNITILPPNYGSNSTTTPDGDIPKITAADGRIKCESNSSKTPVFLVLVQASNPMETELLKSCLDTDKTCSRKIVGKNCKLNDPTCKELLPVQQQGIIRCSCGHGGESLIERRYFMGLDLYS</sequence>
<accession>A0A8J2KG40</accession>